<sequence length="254" mass="27136">MNRRTFITSGVAGGLWALGGFGALGAAREMPIVLKPFAHSRTVTTFAQGLFDHWHFADETDFPPLRQMIEAEFIQTGTPNIYDWDYRPATGPAPQDSEADKIERRSAAFFARLAIEHIAPCALRRAGFEQMAADVASGVLAPAAAQHTIGAADAARCRAAGAPSPMPTLESSAYGASAHASTTAFYAGHQEIDVVAQTGYFCARALLDAFSYDDDIVIADTAWIWDFAAMVINAAIDLDSDTNALHVLALNTAV</sequence>
<proteinExistence type="predicted"/>
<dbReference type="KEGG" id="hdt:HYPDE_35038"/>
<dbReference type="AlphaFoldDB" id="N0B577"/>
<keyword evidence="2" id="KW-1185">Reference proteome</keyword>
<dbReference type="Proteomes" id="UP000005952">
    <property type="component" value="Chromosome"/>
</dbReference>
<organism evidence="1 2">
    <name type="scientific">Hyphomicrobium denitrificans 1NES1</name>
    <dbReference type="NCBI Taxonomy" id="670307"/>
    <lineage>
        <taxon>Bacteria</taxon>
        <taxon>Pseudomonadati</taxon>
        <taxon>Pseudomonadota</taxon>
        <taxon>Alphaproteobacteria</taxon>
        <taxon>Hyphomicrobiales</taxon>
        <taxon>Hyphomicrobiaceae</taxon>
        <taxon>Hyphomicrobium</taxon>
    </lineage>
</organism>
<evidence type="ECO:0000313" key="2">
    <source>
        <dbReference type="Proteomes" id="UP000005952"/>
    </source>
</evidence>
<dbReference type="EMBL" id="CP005587">
    <property type="protein sequence ID" value="AGK58679.1"/>
    <property type="molecule type" value="Genomic_DNA"/>
</dbReference>
<protein>
    <submittedName>
        <fullName evidence="1">Uncharacterized protein</fullName>
    </submittedName>
</protein>
<gene>
    <name evidence="1" type="ORF">HYPDE_35038</name>
</gene>
<accession>N0B577</accession>
<evidence type="ECO:0000313" key="1">
    <source>
        <dbReference type="EMBL" id="AGK58679.1"/>
    </source>
</evidence>
<dbReference type="HOGENOM" id="CLU_1093148_0_0_5"/>
<name>N0B577_9HYPH</name>
<reference evidence="1 2" key="1">
    <citation type="journal article" date="2013" name="Genome Announc.">
        <title>Genome sequences for three denitrifying bacterial strains isolated from a uranium- and nitrate-contaminated subsurface environment.</title>
        <authorList>
            <person name="Venkatramanan R."/>
            <person name="Prakash O."/>
            <person name="Woyke T."/>
            <person name="Chain P."/>
            <person name="Goodwin L.A."/>
            <person name="Watson D."/>
            <person name="Brooks S."/>
            <person name="Kostka J.E."/>
            <person name="Green S.J."/>
        </authorList>
    </citation>
    <scope>NUCLEOTIDE SEQUENCE [LARGE SCALE GENOMIC DNA]</scope>
    <source>
        <strain evidence="1 2">1NES1</strain>
    </source>
</reference>